<evidence type="ECO:0000313" key="3">
    <source>
        <dbReference type="Proteomes" id="UP000326178"/>
    </source>
</evidence>
<organism evidence="2 3">
    <name type="scientific">Streptomyces nitrosporeus</name>
    <dbReference type="NCBI Taxonomy" id="28894"/>
    <lineage>
        <taxon>Bacteria</taxon>
        <taxon>Bacillati</taxon>
        <taxon>Actinomycetota</taxon>
        <taxon>Actinomycetes</taxon>
        <taxon>Kitasatosporales</taxon>
        <taxon>Streptomycetaceae</taxon>
        <taxon>Streptomyces</taxon>
    </lineage>
</organism>
<dbReference type="EMBL" id="CP023702">
    <property type="protein sequence ID" value="QEU73715.1"/>
    <property type="molecule type" value="Genomic_DNA"/>
</dbReference>
<keyword evidence="3" id="KW-1185">Reference proteome</keyword>
<evidence type="ECO:0000313" key="2">
    <source>
        <dbReference type="EMBL" id="QEU73715.1"/>
    </source>
</evidence>
<accession>A0A5J6FFI5</accession>
<name>A0A5J6FFI5_9ACTN</name>
<proteinExistence type="predicted"/>
<gene>
    <name evidence="2" type="ORF">CP967_18470</name>
</gene>
<dbReference type="AlphaFoldDB" id="A0A5J6FFI5"/>
<protein>
    <submittedName>
        <fullName evidence="2">Uncharacterized protein</fullName>
    </submittedName>
</protein>
<reference evidence="2 3" key="1">
    <citation type="submission" date="2017-09" db="EMBL/GenBank/DDBJ databases">
        <authorList>
            <person name="Lee N."/>
            <person name="Cho B.-K."/>
        </authorList>
    </citation>
    <scope>NUCLEOTIDE SEQUENCE [LARGE SCALE GENOMIC DNA]</scope>
    <source>
        <strain evidence="2 3">ATCC 12769</strain>
    </source>
</reference>
<feature type="chain" id="PRO_5023911883" evidence="1">
    <location>
        <begin position="26"/>
        <end position="71"/>
    </location>
</feature>
<dbReference type="Proteomes" id="UP000326178">
    <property type="component" value="Chromosome"/>
</dbReference>
<feature type="signal peptide" evidence="1">
    <location>
        <begin position="1"/>
        <end position="25"/>
    </location>
</feature>
<sequence>MKKRFAISLVATALLSIAGAGTAQADAPAGPAAEVVSTATTGGSALLQLSSLPELILDEVVPAVPLIHDWI</sequence>
<dbReference type="RefSeq" id="WP_150489023.1">
    <property type="nucleotide sequence ID" value="NZ_BMUV01000015.1"/>
</dbReference>
<evidence type="ECO:0000256" key="1">
    <source>
        <dbReference type="SAM" id="SignalP"/>
    </source>
</evidence>
<dbReference type="KEGG" id="snk:CP967_18470"/>
<keyword evidence="1" id="KW-0732">Signal</keyword>